<gene>
    <name evidence="4" type="ORF">HMPREF1015_01743</name>
</gene>
<keyword evidence="5" id="KW-1185">Reference proteome</keyword>
<dbReference type="HOGENOM" id="CLU_077931_3_1_9"/>
<name>G9QKQ4_9BACI</name>
<dbReference type="GO" id="GO:0005886">
    <property type="term" value="C:plasma membrane"/>
    <property type="evidence" value="ECO:0007669"/>
    <property type="project" value="UniProtKB-SubCell"/>
</dbReference>
<dbReference type="Gene3D" id="1.10.1760.20">
    <property type="match status" value="1"/>
</dbReference>
<keyword evidence="3" id="KW-1133">Transmembrane helix</keyword>
<keyword evidence="3" id="KW-0812">Transmembrane</keyword>
<evidence type="ECO:0000313" key="5">
    <source>
        <dbReference type="Proteomes" id="UP000011747"/>
    </source>
</evidence>
<comment type="similarity">
    <text evidence="1 2">Belongs to the BioY family.</text>
</comment>
<dbReference type="EMBL" id="ACWF01000085">
    <property type="protein sequence ID" value="EHL78250.1"/>
    <property type="molecule type" value="Genomic_DNA"/>
</dbReference>
<feature type="transmembrane region" description="Helical" evidence="3">
    <location>
        <begin position="77"/>
        <end position="98"/>
    </location>
</feature>
<dbReference type="PANTHER" id="PTHR34295">
    <property type="entry name" value="BIOTIN TRANSPORTER BIOY"/>
    <property type="match status" value="1"/>
</dbReference>
<dbReference type="PATRIC" id="fig|665952.3.peg.1604"/>
<feature type="transmembrane region" description="Helical" evidence="3">
    <location>
        <begin position="110"/>
        <end position="139"/>
    </location>
</feature>
<keyword evidence="2" id="KW-0813">Transport</keyword>
<comment type="caution">
    <text evidence="4">The sequence shown here is derived from an EMBL/GenBank/DDBJ whole genome shotgun (WGS) entry which is preliminary data.</text>
</comment>
<keyword evidence="2" id="KW-1003">Cell membrane</keyword>
<evidence type="ECO:0000313" key="4">
    <source>
        <dbReference type="EMBL" id="EHL78250.1"/>
    </source>
</evidence>
<accession>G9QKQ4</accession>
<dbReference type="Pfam" id="PF02632">
    <property type="entry name" value="BioY"/>
    <property type="match status" value="1"/>
</dbReference>
<dbReference type="GO" id="GO:0015225">
    <property type="term" value="F:biotin transmembrane transporter activity"/>
    <property type="evidence" value="ECO:0007669"/>
    <property type="project" value="UniProtKB-UniRule"/>
</dbReference>
<reference evidence="4 5" key="1">
    <citation type="submission" date="2011-09" db="EMBL/GenBank/DDBJ databases">
        <title>The Genome Sequence of Bacillus smithii 7_3_47FAA.</title>
        <authorList>
            <consortium name="The Broad Institute Genome Sequencing Platform"/>
            <person name="Earl A."/>
            <person name="Ward D."/>
            <person name="Feldgarden M."/>
            <person name="Gevers D."/>
            <person name="Daigneault M."/>
            <person name="Strauss J."/>
            <person name="Allen-Vercoe E."/>
            <person name="Young S.K."/>
            <person name="Zeng Q."/>
            <person name="Gargeya S."/>
            <person name="Fitzgerald M."/>
            <person name="Haas B."/>
            <person name="Abouelleil A."/>
            <person name="Alvarado L."/>
            <person name="Arachchi H.M."/>
            <person name="Berlin A."/>
            <person name="Brown A."/>
            <person name="Chapman S.B."/>
            <person name="Chen Z."/>
            <person name="Dunbar C."/>
            <person name="Freedman E."/>
            <person name="Gearin G."/>
            <person name="Goldberg J."/>
            <person name="Griggs A."/>
            <person name="Gujja S."/>
            <person name="Heiman D."/>
            <person name="Howarth C."/>
            <person name="Larson L."/>
            <person name="Lui A."/>
            <person name="MacDonald P.J.P."/>
            <person name="Montmayeur A."/>
            <person name="Murphy C."/>
            <person name="Neiman D."/>
            <person name="Pearson M."/>
            <person name="Priest M."/>
            <person name="Roberts A."/>
            <person name="Saif S."/>
            <person name="Shea T."/>
            <person name="Shenoy N."/>
            <person name="Sisk P."/>
            <person name="Stolte C."/>
            <person name="Sykes S."/>
            <person name="Wortman J."/>
            <person name="Nusbaum C."/>
            <person name="Birren B."/>
        </authorList>
    </citation>
    <scope>NUCLEOTIDE SEQUENCE [LARGE SCALE GENOMIC DNA]</scope>
    <source>
        <strain evidence="4 5">7_3_47FAA</strain>
    </source>
</reference>
<dbReference type="PIRSF" id="PIRSF016661">
    <property type="entry name" value="BioY"/>
    <property type="match status" value="1"/>
</dbReference>
<keyword evidence="2 3" id="KW-0472">Membrane</keyword>
<dbReference type="PANTHER" id="PTHR34295:SF1">
    <property type="entry name" value="BIOTIN TRANSPORTER BIOY"/>
    <property type="match status" value="1"/>
</dbReference>
<dbReference type="RefSeq" id="WP_003353921.1">
    <property type="nucleotide sequence ID" value="NZ_JH414751.1"/>
</dbReference>
<organism evidence="4 5">
    <name type="scientific">Bacillus smithii 7_3_47FAA</name>
    <dbReference type="NCBI Taxonomy" id="665952"/>
    <lineage>
        <taxon>Bacteria</taxon>
        <taxon>Bacillati</taxon>
        <taxon>Bacillota</taxon>
        <taxon>Bacilli</taxon>
        <taxon>Bacillales</taxon>
        <taxon>Bacillaceae</taxon>
        <taxon>Bacillus</taxon>
    </lineage>
</organism>
<evidence type="ECO:0000256" key="2">
    <source>
        <dbReference type="PIRNR" id="PIRNR016661"/>
    </source>
</evidence>
<evidence type="ECO:0000256" key="3">
    <source>
        <dbReference type="SAM" id="Phobius"/>
    </source>
</evidence>
<evidence type="ECO:0000256" key="1">
    <source>
        <dbReference type="ARBA" id="ARBA00010692"/>
    </source>
</evidence>
<dbReference type="Proteomes" id="UP000011747">
    <property type="component" value="Unassembled WGS sequence"/>
</dbReference>
<sequence>MKPKEMVLCGMFVALMAVGANVSPYLTIGGVPVTLQLMFAILAGGILGSRLGALAMTAYVFVGLMGIPVFAEFKGGLSSIFSSTFGFVISFIFVAYAVGKCLQKEKPSKWAYICAGLSSLFLNYMIGTNFMYFALMFWLDAPKGFSYAVAWSWMAAYLPLDLIVTTLSLALVPKLRKALKRQLSVHPSAKA</sequence>
<proteinExistence type="inferred from homology"/>
<protein>
    <recommendedName>
        <fullName evidence="2">Biotin transporter</fullName>
    </recommendedName>
</protein>
<dbReference type="AlphaFoldDB" id="G9QKQ4"/>
<comment type="subcellular location">
    <subcellularLocation>
        <location evidence="2">Cell membrane</location>
        <topology evidence="2">Multi-pass membrane protein</topology>
    </subcellularLocation>
</comment>
<dbReference type="InterPro" id="IPR003784">
    <property type="entry name" value="BioY"/>
</dbReference>
<feature type="transmembrane region" description="Helical" evidence="3">
    <location>
        <begin position="151"/>
        <end position="172"/>
    </location>
</feature>